<dbReference type="Proteomes" id="UP001204621">
    <property type="component" value="Unassembled WGS sequence"/>
</dbReference>
<feature type="signal peptide" evidence="1">
    <location>
        <begin position="1"/>
        <end position="21"/>
    </location>
</feature>
<reference evidence="2 3" key="1">
    <citation type="submission" date="2022-08" db="EMBL/GenBank/DDBJ databases">
        <title>Reclassification of Massilia species as members of the genera Telluria, Duganella, Pseudoduganella, Mokoshia gen. nov. and Zemynaea gen. nov. using orthogonal and non-orthogonal genome-based approaches.</title>
        <authorList>
            <person name="Bowman J.P."/>
        </authorList>
    </citation>
    <scope>NUCLEOTIDE SEQUENCE [LARGE SCALE GENOMIC DNA]</scope>
    <source>
        <strain evidence="2 3">JCM 31606</strain>
    </source>
</reference>
<dbReference type="EMBL" id="JANUGU010000009">
    <property type="protein sequence ID" value="MCS0660703.1"/>
    <property type="molecule type" value="Genomic_DNA"/>
</dbReference>
<keyword evidence="1" id="KW-0732">Signal</keyword>
<evidence type="ECO:0000313" key="2">
    <source>
        <dbReference type="EMBL" id="MCS0660703.1"/>
    </source>
</evidence>
<sequence>MRRLLLAIPAALLLVSPHAGAQSQDYPLIEHNDVSTVHVTADRPHAAVQRDDDLKGTYELANGWSLHVRPVARGLIAQIDSQAPMRLIALTENHYTSADGNVQMQFDPASYGQDMTMSYVPSSRVVAWITVSSTTLASR</sequence>
<organism evidence="2 3">
    <name type="scientific">Massilia terrae</name>
    <dbReference type="NCBI Taxonomy" id="1811224"/>
    <lineage>
        <taxon>Bacteria</taxon>
        <taxon>Pseudomonadati</taxon>
        <taxon>Pseudomonadota</taxon>
        <taxon>Betaproteobacteria</taxon>
        <taxon>Burkholderiales</taxon>
        <taxon>Oxalobacteraceae</taxon>
        <taxon>Telluria group</taxon>
        <taxon>Massilia</taxon>
    </lineage>
</organism>
<accession>A0ABT2D382</accession>
<dbReference type="RefSeq" id="WP_258813896.1">
    <property type="nucleotide sequence ID" value="NZ_JANUGU010000009.1"/>
</dbReference>
<comment type="caution">
    <text evidence="2">The sequence shown here is derived from an EMBL/GenBank/DDBJ whole genome shotgun (WGS) entry which is preliminary data.</text>
</comment>
<protein>
    <submittedName>
        <fullName evidence="2">Uncharacterized protein</fullName>
    </submittedName>
</protein>
<name>A0ABT2D382_9BURK</name>
<proteinExistence type="predicted"/>
<keyword evidence="3" id="KW-1185">Reference proteome</keyword>
<evidence type="ECO:0000256" key="1">
    <source>
        <dbReference type="SAM" id="SignalP"/>
    </source>
</evidence>
<feature type="chain" id="PRO_5046074566" evidence="1">
    <location>
        <begin position="22"/>
        <end position="139"/>
    </location>
</feature>
<evidence type="ECO:0000313" key="3">
    <source>
        <dbReference type="Proteomes" id="UP001204621"/>
    </source>
</evidence>
<gene>
    <name evidence="2" type="ORF">NX778_21760</name>
</gene>